<evidence type="ECO:0000256" key="2">
    <source>
        <dbReference type="ARBA" id="ARBA00001966"/>
    </source>
</evidence>
<dbReference type="InterPro" id="IPR058240">
    <property type="entry name" value="rSAM_sf"/>
</dbReference>
<dbReference type="SFLD" id="SFLDS00029">
    <property type="entry name" value="Radical_SAM"/>
    <property type="match status" value="1"/>
</dbReference>
<dbReference type="CDD" id="cd01335">
    <property type="entry name" value="Radical_SAM"/>
    <property type="match status" value="1"/>
</dbReference>
<evidence type="ECO:0000256" key="1">
    <source>
        <dbReference type="ARBA" id="ARBA00001933"/>
    </source>
</evidence>
<keyword evidence="8" id="KW-0408">Iron</keyword>
<feature type="domain" description="Radical SAM core" evidence="10">
    <location>
        <begin position="89"/>
        <end position="305"/>
    </location>
</feature>
<comment type="cofactor">
    <cofactor evidence="2">
        <name>[4Fe-4S] cluster</name>
        <dbReference type="ChEBI" id="CHEBI:49883"/>
    </cofactor>
</comment>
<keyword evidence="7" id="KW-0663">Pyridoxal phosphate</keyword>
<name>A0ABS0PGV2_9BRAD</name>
<reference evidence="11 12" key="1">
    <citation type="submission" date="2020-07" db="EMBL/GenBank/DDBJ databases">
        <title>Bradyrhizobium diversity isolated from nodules of indigenous legumes of Western Australia.</title>
        <authorList>
            <person name="Klepa M.S."/>
        </authorList>
    </citation>
    <scope>NUCLEOTIDE SEQUENCE [LARGE SCALE GENOMIC DNA]</scope>
    <source>
        <strain evidence="11 12">CNPSo 4010</strain>
    </source>
</reference>
<evidence type="ECO:0000313" key="11">
    <source>
        <dbReference type="EMBL" id="MBH5396305.1"/>
    </source>
</evidence>
<keyword evidence="9" id="KW-0411">Iron-sulfur</keyword>
<dbReference type="InterPro" id="IPR007197">
    <property type="entry name" value="rSAM"/>
</dbReference>
<keyword evidence="6" id="KW-0479">Metal-binding</keyword>
<accession>A0ABS0PGV2</accession>
<organism evidence="11 12">
    <name type="scientific">Bradyrhizobium agreste</name>
    <dbReference type="NCBI Taxonomy" id="2751811"/>
    <lineage>
        <taxon>Bacteria</taxon>
        <taxon>Pseudomonadati</taxon>
        <taxon>Pseudomonadota</taxon>
        <taxon>Alphaproteobacteria</taxon>
        <taxon>Hyphomicrobiales</taxon>
        <taxon>Nitrobacteraceae</taxon>
        <taxon>Bradyrhizobium</taxon>
    </lineage>
</organism>
<keyword evidence="5" id="KW-0949">S-adenosyl-L-methionine</keyword>
<evidence type="ECO:0000256" key="6">
    <source>
        <dbReference type="ARBA" id="ARBA00022723"/>
    </source>
</evidence>
<sequence length="364" mass="40964">METAAGQLDCRAHAFKFIEETRIVSERELQVNNITPYHVTKSYREQIIKSGYSDQLKYIVEPSIQEFDSPGTLDTSGEHDNTVVPGLQHKYAQTGLLLVTERCGSYCRYCFRKRIVGKVSDEIAPDFGQVAQYIACHPEMTNVLLSGGDPFVLSTSNLNKIVDHLLSIEHLKSIRFGTKMLAYAPKRFDDSALPALFQRIHKAGKSPIIVAHFDHVGEISSAVERKVRALRAQGVQLLNQSVLLAKVNDDPEILAATFAKCQEIGVRPYYLFQARPVKGASHFQVALGRGLEIVRGINQRLSGIEKTFKYIMSHYTGKIEMLDLGQDGRVYMRYHQNKVPEKIGKIFSRPHVATACWLDDLPDE</sequence>
<evidence type="ECO:0000259" key="10">
    <source>
        <dbReference type="PROSITE" id="PS51918"/>
    </source>
</evidence>
<dbReference type="NCBIfam" id="TIGR00238">
    <property type="entry name" value="KamA family radical SAM protein"/>
    <property type="match status" value="1"/>
</dbReference>
<evidence type="ECO:0000256" key="5">
    <source>
        <dbReference type="ARBA" id="ARBA00022691"/>
    </source>
</evidence>
<dbReference type="SFLD" id="SFLDG01070">
    <property type="entry name" value="PLP-dependent"/>
    <property type="match status" value="1"/>
</dbReference>
<dbReference type="PANTHER" id="PTHR30538:SF0">
    <property type="entry name" value="L-LYSINE 2,3-AMINOMUTASE AQ_1632-RELATED"/>
    <property type="match status" value="1"/>
</dbReference>
<comment type="cofactor">
    <cofactor evidence="1">
        <name>pyridoxal 5'-phosphate</name>
        <dbReference type="ChEBI" id="CHEBI:597326"/>
    </cofactor>
</comment>
<comment type="caution">
    <text evidence="11">The sequence shown here is derived from an EMBL/GenBank/DDBJ whole genome shotgun (WGS) entry which is preliminary data.</text>
</comment>
<proteinExistence type="inferred from homology"/>
<dbReference type="Proteomes" id="UP000807370">
    <property type="component" value="Unassembled WGS sequence"/>
</dbReference>
<dbReference type="InterPro" id="IPR013785">
    <property type="entry name" value="Aldolase_TIM"/>
</dbReference>
<evidence type="ECO:0000256" key="9">
    <source>
        <dbReference type="ARBA" id="ARBA00023014"/>
    </source>
</evidence>
<protein>
    <submittedName>
        <fullName evidence="11">KamA family radical SAM protein</fullName>
    </submittedName>
</protein>
<evidence type="ECO:0000256" key="8">
    <source>
        <dbReference type="ARBA" id="ARBA00023004"/>
    </source>
</evidence>
<dbReference type="InterPro" id="IPR003739">
    <property type="entry name" value="Lys_aminomutase/Glu_NH3_mut"/>
</dbReference>
<evidence type="ECO:0000256" key="3">
    <source>
        <dbReference type="ARBA" id="ARBA00008703"/>
    </source>
</evidence>
<dbReference type="EMBL" id="JACCHP010000001">
    <property type="protein sequence ID" value="MBH5396305.1"/>
    <property type="molecule type" value="Genomic_DNA"/>
</dbReference>
<dbReference type="RefSeq" id="WP_197957749.1">
    <property type="nucleotide sequence ID" value="NZ_JACCHP010000001.1"/>
</dbReference>
<evidence type="ECO:0000313" key="12">
    <source>
        <dbReference type="Proteomes" id="UP000807370"/>
    </source>
</evidence>
<evidence type="ECO:0000256" key="4">
    <source>
        <dbReference type="ARBA" id="ARBA00022485"/>
    </source>
</evidence>
<keyword evidence="4" id="KW-0004">4Fe-4S</keyword>
<dbReference type="Gene3D" id="3.20.20.70">
    <property type="entry name" value="Aldolase class I"/>
    <property type="match status" value="1"/>
</dbReference>
<dbReference type="PROSITE" id="PS51918">
    <property type="entry name" value="RADICAL_SAM"/>
    <property type="match status" value="1"/>
</dbReference>
<comment type="similarity">
    <text evidence="3">Belongs to the radical SAM superfamily. KamA family.</text>
</comment>
<dbReference type="PANTHER" id="PTHR30538">
    <property type="entry name" value="LYSINE 2,3-AMINOMUTASE-RELATED"/>
    <property type="match status" value="1"/>
</dbReference>
<gene>
    <name evidence="11" type="ORF">HZZ13_00500</name>
</gene>
<evidence type="ECO:0000256" key="7">
    <source>
        <dbReference type="ARBA" id="ARBA00022898"/>
    </source>
</evidence>
<dbReference type="SUPFAM" id="SSF102114">
    <property type="entry name" value="Radical SAM enzymes"/>
    <property type="match status" value="1"/>
</dbReference>
<keyword evidence="12" id="KW-1185">Reference proteome</keyword>